<dbReference type="EC" id="3.1.1.29" evidence="1 8"/>
<dbReference type="RefSeq" id="WP_089655759.1">
    <property type="nucleotide sequence ID" value="NZ_FMYT01000006.1"/>
</dbReference>
<evidence type="ECO:0000256" key="4">
    <source>
        <dbReference type="ARBA" id="ARBA00022884"/>
    </source>
</evidence>
<reference evidence="15 17" key="2">
    <citation type="submission" date="2016-10" db="EMBL/GenBank/DDBJ databases">
        <authorList>
            <person name="Varghese N."/>
            <person name="Submissions S."/>
        </authorList>
    </citation>
    <scope>NUCLEOTIDE SEQUENCE [LARGE SCALE GENOMIC DNA]</scope>
    <source>
        <strain evidence="10 20">WG10</strain>
        <strain evidence="11 17">WG2</strain>
        <strain evidence="13 15">WG5</strain>
    </source>
</reference>
<dbReference type="Proteomes" id="UP000247389">
    <property type="component" value="Unassembled WGS sequence"/>
</dbReference>
<reference evidence="9 18" key="3">
    <citation type="submission" date="2018-04" db="EMBL/GenBank/DDBJ databases">
        <title>Subsurface microbial communities from deep shales in Ohio and West Virginia, USA.</title>
        <authorList>
            <person name="Wrighton K."/>
        </authorList>
    </citation>
    <scope>NUCLEOTIDE SEQUENCE [LARGE SCALE GENOMIC DNA]</scope>
    <source>
        <strain evidence="9 18">MSL28</strain>
    </source>
</reference>
<dbReference type="InterPro" id="IPR018171">
    <property type="entry name" value="Pept_tRNA_hydro_CS"/>
</dbReference>
<feature type="binding site" evidence="8">
    <location>
        <position position="14"/>
    </location>
    <ligand>
        <name>tRNA</name>
        <dbReference type="ChEBI" id="CHEBI:17843"/>
    </ligand>
</feature>
<keyword evidence="3 8" id="KW-0378">Hydrolase</keyword>
<evidence type="ECO:0000256" key="2">
    <source>
        <dbReference type="ARBA" id="ARBA00022555"/>
    </source>
</evidence>
<evidence type="ECO:0000256" key="3">
    <source>
        <dbReference type="ARBA" id="ARBA00022801"/>
    </source>
</evidence>
<name>A0A1G6LNF3_9FIRM</name>
<dbReference type="Proteomes" id="UP000198612">
    <property type="component" value="Unassembled WGS sequence"/>
</dbReference>
<evidence type="ECO:0000313" key="14">
    <source>
        <dbReference type="EMBL" id="TDS29168.1"/>
    </source>
</evidence>
<keyword evidence="2 8" id="KW-0820">tRNA-binding</keyword>
<dbReference type="HAMAP" id="MF_00083">
    <property type="entry name" value="Pept_tRNA_hydro_bact"/>
    <property type="match status" value="1"/>
</dbReference>
<dbReference type="AlphaFoldDB" id="A0A1G6LNF3"/>
<protein>
    <recommendedName>
        <fullName evidence="7 8">Peptidyl-tRNA hydrolase</fullName>
        <shortName evidence="8">Pth</shortName>
        <ecNumber evidence="1 8">3.1.1.29</ecNumber>
    </recommendedName>
</protein>
<evidence type="ECO:0000313" key="13">
    <source>
        <dbReference type="EMBL" id="SET13291.1"/>
    </source>
</evidence>
<feature type="active site" description="Proton acceptor" evidence="8">
    <location>
        <position position="19"/>
    </location>
</feature>
<evidence type="ECO:0000256" key="6">
    <source>
        <dbReference type="ARBA" id="ARBA00048707"/>
    </source>
</evidence>
<evidence type="ECO:0000313" key="20">
    <source>
        <dbReference type="Proteomes" id="UP000324896"/>
    </source>
</evidence>
<dbReference type="GO" id="GO:0000049">
    <property type="term" value="F:tRNA binding"/>
    <property type="evidence" value="ECO:0007669"/>
    <property type="project" value="UniProtKB-UniRule"/>
</dbReference>
<dbReference type="EMBL" id="FNEH01000026">
    <property type="protein sequence ID" value="SDJ07786.1"/>
    <property type="molecule type" value="Genomic_DNA"/>
</dbReference>
<dbReference type="Proteomes" id="UP000198945">
    <property type="component" value="Unassembled WGS sequence"/>
</dbReference>
<evidence type="ECO:0000256" key="8">
    <source>
        <dbReference type="HAMAP-Rule" id="MF_00083"/>
    </source>
</evidence>
<dbReference type="FunFam" id="3.40.50.1470:FF:000001">
    <property type="entry name" value="Peptidyl-tRNA hydrolase"/>
    <property type="match status" value="1"/>
</dbReference>
<dbReference type="EMBL" id="QICM01000004">
    <property type="protein sequence ID" value="PXV68734.1"/>
    <property type="molecule type" value="Genomic_DNA"/>
</dbReference>
<evidence type="ECO:0000256" key="1">
    <source>
        <dbReference type="ARBA" id="ARBA00013260"/>
    </source>
</evidence>
<dbReference type="SUPFAM" id="SSF53178">
    <property type="entry name" value="Peptidyl-tRNA hydrolase-like"/>
    <property type="match status" value="1"/>
</dbReference>
<dbReference type="GO" id="GO:0006515">
    <property type="term" value="P:protein quality control for misfolded or incompletely synthesized proteins"/>
    <property type="evidence" value="ECO:0007669"/>
    <property type="project" value="UniProtKB-UniRule"/>
</dbReference>
<feature type="binding site" evidence="8">
    <location>
        <position position="111"/>
    </location>
    <ligand>
        <name>tRNA</name>
        <dbReference type="ChEBI" id="CHEBI:17843"/>
    </ligand>
</feature>
<evidence type="ECO:0000313" key="12">
    <source>
        <dbReference type="EMBL" id="SDJ07786.1"/>
    </source>
</evidence>
<dbReference type="InterPro" id="IPR001328">
    <property type="entry name" value="Pept_tRNA_hydro"/>
</dbReference>
<comment type="function">
    <text evidence="8">Hydrolyzes ribosome-free peptidyl-tRNAs (with 1 or more amino acids incorporated), which drop off the ribosome during protein synthesis, or as a result of ribosome stalling.</text>
</comment>
<keyword evidence="17" id="KW-1185">Reference proteome</keyword>
<dbReference type="PANTHER" id="PTHR17224">
    <property type="entry name" value="PEPTIDYL-TRNA HYDROLASE"/>
    <property type="match status" value="1"/>
</dbReference>
<reference evidence="12 16" key="1">
    <citation type="submission" date="2016-10" db="EMBL/GenBank/DDBJ databases">
        <authorList>
            <person name="de Groot N.N."/>
        </authorList>
    </citation>
    <scope>NUCLEOTIDE SEQUENCE [LARGE SCALE GENOMIC DNA]</scope>
    <source>
        <strain evidence="12 16">WG7</strain>
    </source>
</reference>
<dbReference type="CDD" id="cd00462">
    <property type="entry name" value="PTH"/>
    <property type="match status" value="1"/>
</dbReference>
<evidence type="ECO:0000313" key="19">
    <source>
        <dbReference type="Proteomes" id="UP000295758"/>
    </source>
</evidence>
<dbReference type="Pfam" id="PF01195">
    <property type="entry name" value="Pept_tRNA_hydro"/>
    <property type="match status" value="1"/>
</dbReference>
<evidence type="ECO:0000313" key="18">
    <source>
        <dbReference type="Proteomes" id="UP000247389"/>
    </source>
</evidence>
<comment type="similarity">
    <text evidence="5 8">Belongs to the PTH family.</text>
</comment>
<feature type="binding site" evidence="8">
    <location>
        <position position="63"/>
    </location>
    <ligand>
        <name>tRNA</name>
        <dbReference type="ChEBI" id="CHEBI:17843"/>
    </ligand>
</feature>
<keyword evidence="4 8" id="KW-0694">RNA-binding</keyword>
<proteinExistence type="inferred from homology"/>
<keyword evidence="8" id="KW-0963">Cytoplasm</keyword>
<reference evidence="14 19" key="4">
    <citation type="submission" date="2019-03" db="EMBL/GenBank/DDBJ databases">
        <title>Deep subsurface shale carbon reservoir microbial communities from Ohio and West Virginia, USA.</title>
        <authorList>
            <person name="Wrighton K."/>
        </authorList>
    </citation>
    <scope>NUCLEOTIDE SEQUENCE [LARGE SCALE GENOMIC DNA]</scope>
    <source>
        <strain evidence="14 19">UTICA-S4D12</strain>
    </source>
</reference>
<comment type="catalytic activity">
    <reaction evidence="6 8">
        <text>an N-acyl-L-alpha-aminoacyl-tRNA + H2O = an N-acyl-L-amino acid + a tRNA + H(+)</text>
        <dbReference type="Rhea" id="RHEA:54448"/>
        <dbReference type="Rhea" id="RHEA-COMP:10123"/>
        <dbReference type="Rhea" id="RHEA-COMP:13883"/>
        <dbReference type="ChEBI" id="CHEBI:15377"/>
        <dbReference type="ChEBI" id="CHEBI:15378"/>
        <dbReference type="ChEBI" id="CHEBI:59874"/>
        <dbReference type="ChEBI" id="CHEBI:78442"/>
        <dbReference type="ChEBI" id="CHEBI:138191"/>
        <dbReference type="EC" id="3.1.1.29"/>
    </reaction>
</comment>
<evidence type="ECO:0000313" key="9">
    <source>
        <dbReference type="EMBL" id="PXV68734.1"/>
    </source>
</evidence>
<evidence type="ECO:0000313" key="17">
    <source>
        <dbReference type="Proteomes" id="UP000199519"/>
    </source>
</evidence>
<dbReference type="GO" id="GO:0004045">
    <property type="term" value="F:peptidyl-tRNA hydrolase activity"/>
    <property type="evidence" value="ECO:0007669"/>
    <property type="project" value="UniProtKB-UniRule"/>
</dbReference>
<comment type="subcellular location">
    <subcellularLocation>
        <location evidence="8">Cytoplasm</location>
    </subcellularLocation>
</comment>
<dbReference type="Gene3D" id="3.40.50.1470">
    <property type="entry name" value="Peptidyl-tRNA hydrolase"/>
    <property type="match status" value="1"/>
</dbReference>
<feature type="site" description="Discriminates between blocked and unblocked aminoacyl-tRNA" evidence="8">
    <location>
        <position position="9"/>
    </location>
</feature>
<dbReference type="InterPro" id="IPR036416">
    <property type="entry name" value="Pept_tRNA_hydro_sf"/>
</dbReference>
<evidence type="ECO:0000313" key="10">
    <source>
        <dbReference type="EMBL" id="SDC44792.1"/>
    </source>
</evidence>
<accession>A0A1G6LNF3</accession>
<feature type="binding site" evidence="8">
    <location>
        <position position="65"/>
    </location>
    <ligand>
        <name>tRNA</name>
        <dbReference type="ChEBI" id="CHEBI:17843"/>
    </ligand>
</feature>
<dbReference type="EMBL" id="FMYT01000006">
    <property type="protein sequence ID" value="SDC44792.1"/>
    <property type="molecule type" value="Genomic_DNA"/>
</dbReference>
<comment type="subunit">
    <text evidence="8">Monomer.</text>
</comment>
<dbReference type="Proteomes" id="UP000199519">
    <property type="component" value="Unassembled WGS sequence"/>
</dbReference>
<gene>
    <name evidence="8" type="primary">pth</name>
    <name evidence="14" type="ORF">BY453_11853</name>
    <name evidence="9" type="ORF">C8C78_104121</name>
    <name evidence="10" type="ORF">SAMN04488597_106118</name>
    <name evidence="11" type="ORF">SAMN04488598_1295</name>
    <name evidence="13" type="ORF">SAMN04515652_1295</name>
    <name evidence="12" type="ORF">SAMN04515654_12630</name>
</gene>
<dbReference type="GO" id="GO:0005737">
    <property type="term" value="C:cytoplasm"/>
    <property type="evidence" value="ECO:0007669"/>
    <property type="project" value="UniProtKB-SubCell"/>
</dbReference>
<dbReference type="NCBIfam" id="TIGR00447">
    <property type="entry name" value="pth"/>
    <property type="match status" value="1"/>
</dbReference>
<dbReference type="EMBL" id="SOAA01000018">
    <property type="protein sequence ID" value="TDS29168.1"/>
    <property type="molecule type" value="Genomic_DNA"/>
</dbReference>
<dbReference type="EMBL" id="FOHG01000029">
    <property type="protein sequence ID" value="SET13291.1"/>
    <property type="molecule type" value="Genomic_DNA"/>
</dbReference>
<sequence>MKVIAGLGNPGEKYAYTRHNIGFMVISELADRFKINSSYKFDGLIGDFFFGGEKIIIFQPMKYMNKSGQPIYKVLDYFGIEPEDLLIIHDDLDLELGSMRFKQNGGSGGHNGIKSIINNLGTDNFKRLKIGIGRPPKNIPVPDFVLTTFKGEEKDVSEKVVKDAASAVELMLKENISKAMNKYNG</sequence>
<dbReference type="GO" id="GO:0072344">
    <property type="term" value="P:rescue of stalled ribosome"/>
    <property type="evidence" value="ECO:0007669"/>
    <property type="project" value="UniProtKB-UniRule"/>
</dbReference>
<dbReference type="PANTHER" id="PTHR17224:SF1">
    <property type="entry name" value="PEPTIDYL-TRNA HYDROLASE"/>
    <property type="match status" value="1"/>
</dbReference>
<evidence type="ECO:0000313" key="11">
    <source>
        <dbReference type="EMBL" id="SDF87647.1"/>
    </source>
</evidence>
<dbReference type="PROSITE" id="PS01196">
    <property type="entry name" value="PEPT_TRNA_HYDROL_2"/>
    <property type="match status" value="1"/>
</dbReference>
<organism evidence="10 20">
    <name type="scientific">Halanaerobium congolense</name>
    <dbReference type="NCBI Taxonomy" id="54121"/>
    <lineage>
        <taxon>Bacteria</taxon>
        <taxon>Bacillati</taxon>
        <taxon>Bacillota</taxon>
        <taxon>Clostridia</taxon>
        <taxon>Halanaerobiales</taxon>
        <taxon>Halanaerobiaceae</taxon>
        <taxon>Halanaerobium</taxon>
    </lineage>
</organism>
<comment type="function">
    <text evidence="8">Catalyzes the release of premature peptidyl moieties from peptidyl-tRNA molecules trapped in stalled 50S ribosomal subunits, and thus maintains levels of free tRNAs and 50S ribosomes.</text>
</comment>
<evidence type="ECO:0000313" key="16">
    <source>
        <dbReference type="Proteomes" id="UP000198945"/>
    </source>
</evidence>
<dbReference type="Proteomes" id="UP000324896">
    <property type="component" value="Unassembled WGS sequence"/>
</dbReference>
<evidence type="ECO:0000256" key="7">
    <source>
        <dbReference type="ARBA" id="ARBA00050038"/>
    </source>
</evidence>
<dbReference type="EMBL" id="FNBJ01000029">
    <property type="protein sequence ID" value="SDF87647.1"/>
    <property type="molecule type" value="Genomic_DNA"/>
</dbReference>
<feature type="site" description="Stabilizes the basic form of H active site to accept a proton" evidence="8">
    <location>
        <position position="90"/>
    </location>
</feature>
<dbReference type="Proteomes" id="UP000295758">
    <property type="component" value="Unassembled WGS sequence"/>
</dbReference>
<evidence type="ECO:0000313" key="15">
    <source>
        <dbReference type="Proteomes" id="UP000198612"/>
    </source>
</evidence>
<evidence type="ECO:0000256" key="5">
    <source>
        <dbReference type="ARBA" id="ARBA00038063"/>
    </source>
</evidence>